<gene>
    <name evidence="2" type="ORF">J2S20_001779</name>
</gene>
<dbReference type="InterPro" id="IPR029044">
    <property type="entry name" value="Nucleotide-diphossugar_trans"/>
</dbReference>
<sequence length="430" mass="49985">MPKVSIIIPVYNAEQVLERCVDSVLAQEFKDFELLLMDDGSTDGTAAICDAYAERDGRVRVIHKENSGVSDTRNQALRLAGGEYLQFLDADDWITPEATRLFVRAAEESGAELVVSDFYRVVKNWSSHKGSIEEEGVLTREQFADWMAKSPADYYYGVLWNKLYRRALVERHQLRMDPELRWCEDFIFNLEYILHTKHICILRVPLYYYVKTEGSLVQRGLNIGSIVRMKLNVIEYYSKFYKNIYSEDDYQWKRAEVYSFLLDYSHDDMVIPMLPGSQRLGKERTLALHELRERNVWIHSYYENRLLRRMLEIAAKRLDLDYKDACAMMFLESFGRVESLREFAECVALPPVAAAALLERLALKGYVRTELGRPASAQLTEDAAELIAVLKEAVTDVDETETEGMSEAERRTYLDLRNRALENLKRRLER</sequence>
<proteinExistence type="predicted"/>
<evidence type="ECO:0000313" key="3">
    <source>
        <dbReference type="Proteomes" id="UP001241537"/>
    </source>
</evidence>
<name>A0AAE4ALY1_9FIRM</name>
<dbReference type="Gene3D" id="3.90.550.10">
    <property type="entry name" value="Spore Coat Polysaccharide Biosynthesis Protein SpsA, Chain A"/>
    <property type="match status" value="1"/>
</dbReference>
<dbReference type="CDD" id="cd00761">
    <property type="entry name" value="Glyco_tranf_GTA_type"/>
    <property type="match status" value="1"/>
</dbReference>
<dbReference type="GO" id="GO:0016758">
    <property type="term" value="F:hexosyltransferase activity"/>
    <property type="evidence" value="ECO:0007669"/>
    <property type="project" value="UniProtKB-ARBA"/>
</dbReference>
<evidence type="ECO:0000313" key="2">
    <source>
        <dbReference type="EMBL" id="MDQ0153072.1"/>
    </source>
</evidence>
<dbReference type="PANTHER" id="PTHR22916">
    <property type="entry name" value="GLYCOSYLTRANSFERASE"/>
    <property type="match status" value="1"/>
</dbReference>
<organism evidence="2 3">
    <name type="scientific">Moryella indoligenes</name>
    <dbReference type="NCBI Taxonomy" id="371674"/>
    <lineage>
        <taxon>Bacteria</taxon>
        <taxon>Bacillati</taxon>
        <taxon>Bacillota</taxon>
        <taxon>Clostridia</taxon>
        <taxon>Lachnospirales</taxon>
        <taxon>Lachnospiraceae</taxon>
        <taxon>Moryella</taxon>
    </lineage>
</organism>
<dbReference type="Pfam" id="PF00535">
    <property type="entry name" value="Glycos_transf_2"/>
    <property type="match status" value="1"/>
</dbReference>
<evidence type="ECO:0000259" key="1">
    <source>
        <dbReference type="Pfam" id="PF00535"/>
    </source>
</evidence>
<dbReference type="PANTHER" id="PTHR22916:SF3">
    <property type="entry name" value="UDP-GLCNAC:BETAGAL BETA-1,3-N-ACETYLGLUCOSAMINYLTRANSFERASE-LIKE PROTEIN 1"/>
    <property type="match status" value="1"/>
</dbReference>
<dbReference type="EMBL" id="JAUSTO010000011">
    <property type="protein sequence ID" value="MDQ0153072.1"/>
    <property type="molecule type" value="Genomic_DNA"/>
</dbReference>
<reference evidence="2" key="1">
    <citation type="submission" date="2023-07" db="EMBL/GenBank/DDBJ databases">
        <title>Genomic Encyclopedia of Type Strains, Phase IV (KMG-IV): sequencing the most valuable type-strain genomes for metagenomic binning, comparative biology and taxonomic classification.</title>
        <authorList>
            <person name="Goeker M."/>
        </authorList>
    </citation>
    <scope>NUCLEOTIDE SEQUENCE</scope>
    <source>
        <strain evidence="2">DSM 19659</strain>
    </source>
</reference>
<dbReference type="RefSeq" id="WP_307255064.1">
    <property type="nucleotide sequence ID" value="NZ_JAUSTO010000011.1"/>
</dbReference>
<dbReference type="SUPFAM" id="SSF53448">
    <property type="entry name" value="Nucleotide-diphospho-sugar transferases"/>
    <property type="match status" value="1"/>
</dbReference>
<dbReference type="InterPro" id="IPR036388">
    <property type="entry name" value="WH-like_DNA-bd_sf"/>
</dbReference>
<keyword evidence="3" id="KW-1185">Reference proteome</keyword>
<dbReference type="AlphaFoldDB" id="A0AAE4ALY1"/>
<dbReference type="Proteomes" id="UP001241537">
    <property type="component" value="Unassembled WGS sequence"/>
</dbReference>
<protein>
    <submittedName>
        <fullName evidence="2">Glycosyltransferase involved in cell wall biosynthesis</fullName>
    </submittedName>
</protein>
<comment type="caution">
    <text evidence="2">The sequence shown here is derived from an EMBL/GenBank/DDBJ whole genome shotgun (WGS) entry which is preliminary data.</text>
</comment>
<dbReference type="InterPro" id="IPR036390">
    <property type="entry name" value="WH_DNA-bd_sf"/>
</dbReference>
<feature type="domain" description="Glycosyltransferase 2-like" evidence="1">
    <location>
        <begin position="5"/>
        <end position="133"/>
    </location>
</feature>
<dbReference type="SUPFAM" id="SSF46785">
    <property type="entry name" value="Winged helix' DNA-binding domain"/>
    <property type="match status" value="1"/>
</dbReference>
<dbReference type="InterPro" id="IPR001173">
    <property type="entry name" value="Glyco_trans_2-like"/>
</dbReference>
<dbReference type="Gene3D" id="1.10.10.10">
    <property type="entry name" value="Winged helix-like DNA-binding domain superfamily/Winged helix DNA-binding domain"/>
    <property type="match status" value="1"/>
</dbReference>
<accession>A0AAE4ALY1</accession>